<dbReference type="InterPro" id="IPR005021">
    <property type="entry name" value="Terminase_largesu-like"/>
</dbReference>
<sequence>MTFIEEYYNEIMAGNIVACKRIKQVYTILMDKLYNRKDNWVFDLELANRPIEFIESFCKQAQGQLGASLELMLFQKAKHQAVWGFVDEKTNLRQYQEVLDIRGRKNGKTTELASDELYMLVGDGEGSPEVYNIATKLDQAKKGFNECYKMVQQSPDLNKHLKKRKSDIYFHANYGFIQALASNSNGLDGLNSHMVTIDELAAIKNRDIYDLMKQSMGSRRQPLLNCITTNGFVRNSIFDSQYEYACKVLDGKIKDDRFIPFIYELDDRDEWDQEGCWIKANPGLGVIKKVGFLRDCVKKAKGDLAFKATVMVKDFNMVENSASAWLRWDELNNEKTFNLSEMGFKYGIGCFDLAETTDLASAKVICMRPDDDTIYVMQMYFIPRTKVNEEDERNDEDQVPYKLWEKQGLIKICEGNKVDKYHMLEWFKELRNEHDIYLPWIGYDPWHVDDSLRMSYENEFGKAAMIPVRQGVKTLSFPMKELKADMIANRIVYNNNPIDKWCFSNTEIRTDINGGIQPIKGQDSRKRIDGCVSLIIGYVVLLDKEQDYLNMI</sequence>
<dbReference type="InterPro" id="IPR046462">
    <property type="entry name" value="TerL_nuclease"/>
</dbReference>
<dbReference type="Pfam" id="PF03354">
    <property type="entry name" value="TerL_ATPase"/>
    <property type="match status" value="1"/>
</dbReference>
<protein>
    <submittedName>
        <fullName evidence="3">Terminase large subunit</fullName>
    </submittedName>
</protein>
<dbReference type="InterPro" id="IPR046461">
    <property type="entry name" value="TerL_ATPase"/>
</dbReference>
<dbReference type="Proteomes" id="UP000683246">
    <property type="component" value="Chromosome"/>
</dbReference>
<evidence type="ECO:0000313" key="3">
    <source>
        <dbReference type="EMBL" id="QUI24881.1"/>
    </source>
</evidence>
<feature type="domain" description="Terminase large subunit-like endonuclease" evidence="2">
    <location>
        <begin position="252"/>
        <end position="537"/>
    </location>
</feature>
<dbReference type="GO" id="GO:0004519">
    <property type="term" value="F:endonuclease activity"/>
    <property type="evidence" value="ECO:0007669"/>
    <property type="project" value="InterPro"/>
</dbReference>
<evidence type="ECO:0000259" key="2">
    <source>
        <dbReference type="Pfam" id="PF20441"/>
    </source>
</evidence>
<name>A0A8J8SIR5_9FIRM</name>
<evidence type="ECO:0000313" key="4">
    <source>
        <dbReference type="Proteomes" id="UP000683246"/>
    </source>
</evidence>
<accession>A0A8J8SIR5</accession>
<dbReference type="AlphaFoldDB" id="A0A8J8SIR5"/>
<gene>
    <name evidence="3" type="ORF">HZI73_22395</name>
</gene>
<evidence type="ECO:0000259" key="1">
    <source>
        <dbReference type="Pfam" id="PF03354"/>
    </source>
</evidence>
<proteinExistence type="predicted"/>
<dbReference type="InterPro" id="IPR027417">
    <property type="entry name" value="P-loop_NTPase"/>
</dbReference>
<feature type="domain" description="Terminase large subunit-like ATPase" evidence="1">
    <location>
        <begin position="74"/>
        <end position="245"/>
    </location>
</feature>
<dbReference type="EMBL" id="CP058649">
    <property type="protein sequence ID" value="QUI24881.1"/>
    <property type="molecule type" value="Genomic_DNA"/>
</dbReference>
<keyword evidence="4" id="KW-1185">Reference proteome</keyword>
<organism evidence="3 4">
    <name type="scientific">Vallitalea pronyensis</name>
    <dbReference type="NCBI Taxonomy" id="1348613"/>
    <lineage>
        <taxon>Bacteria</taxon>
        <taxon>Bacillati</taxon>
        <taxon>Bacillota</taxon>
        <taxon>Clostridia</taxon>
        <taxon>Lachnospirales</taxon>
        <taxon>Vallitaleaceae</taxon>
        <taxon>Vallitalea</taxon>
    </lineage>
</organism>
<dbReference type="Gene3D" id="3.40.50.300">
    <property type="entry name" value="P-loop containing nucleotide triphosphate hydrolases"/>
    <property type="match status" value="1"/>
</dbReference>
<dbReference type="Pfam" id="PF20441">
    <property type="entry name" value="TerL_nuclease"/>
    <property type="match status" value="1"/>
</dbReference>
<dbReference type="PANTHER" id="PTHR41287">
    <property type="match status" value="1"/>
</dbReference>
<dbReference type="RefSeq" id="WP_212695581.1">
    <property type="nucleotide sequence ID" value="NZ_CP058649.1"/>
</dbReference>
<dbReference type="KEGG" id="vpy:HZI73_22395"/>
<dbReference type="PANTHER" id="PTHR41287:SF1">
    <property type="entry name" value="PROTEIN YMFN"/>
    <property type="match status" value="1"/>
</dbReference>
<reference evidence="3" key="1">
    <citation type="submission" date="2020-07" db="EMBL/GenBank/DDBJ databases">
        <title>Vallitalea pronyensis genome.</title>
        <authorList>
            <person name="Postec A."/>
        </authorList>
    </citation>
    <scope>NUCLEOTIDE SEQUENCE</scope>
    <source>
        <strain evidence="3">FatNI3</strain>
    </source>
</reference>